<dbReference type="Proteomes" id="UP001562178">
    <property type="component" value="Unassembled WGS sequence"/>
</dbReference>
<evidence type="ECO:0000313" key="1">
    <source>
        <dbReference type="EMBL" id="MEY2253505.1"/>
    </source>
</evidence>
<accession>A0ABV4B7H5</accession>
<name>A0ABV4B7H5_9BURK</name>
<dbReference type="RefSeq" id="WP_239809036.1">
    <property type="nucleotide sequence ID" value="NZ_JBGBDC010000010.1"/>
</dbReference>
<proteinExistence type="predicted"/>
<keyword evidence="2" id="KW-1185">Reference proteome</keyword>
<sequence length="93" mass="10156">MQVVKHSLSIRIGNIEVKKSGFHPGELGIAKRLFAASDFCDAPFLIAAKNQIWSDQAVGVSTMQNTFSFNFMQDLSVKDPDSGNCVPITLLVL</sequence>
<comment type="caution">
    <text evidence="1">The sequence shown here is derived from an EMBL/GenBank/DDBJ whole genome shotgun (WGS) entry which is preliminary data.</text>
</comment>
<gene>
    <name evidence="1" type="ORF">AB7A72_20975</name>
</gene>
<protein>
    <submittedName>
        <fullName evidence="1">Uncharacterized protein</fullName>
    </submittedName>
</protein>
<reference evidence="1 2" key="1">
    <citation type="journal article" date="2016" name="Int. J. Syst. Evol. Microbiol.">
        <title>Description of Comamonas sediminis sp. nov., isolated from lagoon sediments.</title>
        <authorList>
            <person name="Subhash Y."/>
            <person name="Bang J.J."/>
            <person name="You T.H."/>
            <person name="Lee S.S."/>
        </authorList>
    </citation>
    <scope>NUCLEOTIDE SEQUENCE [LARGE SCALE GENOMIC DNA]</scope>
    <source>
        <strain evidence="1 2">JCM 31169</strain>
    </source>
</reference>
<organism evidence="1 2">
    <name type="scientific">Comamonas sediminis</name>
    <dbReference type="NCBI Taxonomy" id="1783360"/>
    <lineage>
        <taxon>Bacteria</taxon>
        <taxon>Pseudomonadati</taxon>
        <taxon>Pseudomonadota</taxon>
        <taxon>Betaproteobacteria</taxon>
        <taxon>Burkholderiales</taxon>
        <taxon>Comamonadaceae</taxon>
        <taxon>Comamonas</taxon>
    </lineage>
</organism>
<evidence type="ECO:0000313" key="2">
    <source>
        <dbReference type="Proteomes" id="UP001562178"/>
    </source>
</evidence>
<dbReference type="EMBL" id="JBGBDC010000010">
    <property type="protein sequence ID" value="MEY2253505.1"/>
    <property type="molecule type" value="Genomic_DNA"/>
</dbReference>